<evidence type="ECO:0000313" key="1">
    <source>
        <dbReference type="EMBL" id="CAF1328392.1"/>
    </source>
</evidence>
<evidence type="ECO:0000313" key="2">
    <source>
        <dbReference type="Proteomes" id="UP000663864"/>
    </source>
</evidence>
<dbReference type="AlphaFoldDB" id="A0A815FT02"/>
<name>A0A815FT02_9BILA</name>
<sequence length="141" mass="16065">MLATDETHNACLRIREPGKATVSFPNDGSPQVLKLADTELIKSSTSVEFFWSYPVDVLTLIIETPFTEKRQPYAVSIDNESLAPSISNVYRMLENQEIEVTTTDNKLILDSDSNYQIVVKFRSTPDMNYYGVRIHYDIIPK</sequence>
<accession>A0A815FT02</accession>
<reference evidence="1" key="1">
    <citation type="submission" date="2021-02" db="EMBL/GenBank/DDBJ databases">
        <authorList>
            <person name="Nowell W R."/>
        </authorList>
    </citation>
    <scope>NUCLEOTIDE SEQUENCE</scope>
</reference>
<dbReference type="Proteomes" id="UP000663864">
    <property type="component" value="Unassembled WGS sequence"/>
</dbReference>
<dbReference type="EMBL" id="CAJNOT010002589">
    <property type="protein sequence ID" value="CAF1328392.1"/>
    <property type="molecule type" value="Genomic_DNA"/>
</dbReference>
<comment type="caution">
    <text evidence="1">The sequence shown here is derived from an EMBL/GenBank/DDBJ whole genome shotgun (WGS) entry which is preliminary data.</text>
</comment>
<organism evidence="1 2">
    <name type="scientific">Rotaria sordida</name>
    <dbReference type="NCBI Taxonomy" id="392033"/>
    <lineage>
        <taxon>Eukaryota</taxon>
        <taxon>Metazoa</taxon>
        <taxon>Spiralia</taxon>
        <taxon>Gnathifera</taxon>
        <taxon>Rotifera</taxon>
        <taxon>Eurotatoria</taxon>
        <taxon>Bdelloidea</taxon>
        <taxon>Philodinida</taxon>
        <taxon>Philodinidae</taxon>
        <taxon>Rotaria</taxon>
    </lineage>
</organism>
<protein>
    <submittedName>
        <fullName evidence="1">Uncharacterized protein</fullName>
    </submittedName>
</protein>
<proteinExistence type="predicted"/>
<gene>
    <name evidence="1" type="ORF">ZHD862_LOCUS29388</name>
</gene>